<dbReference type="OMA" id="SADEMHW"/>
<dbReference type="KEGG" id="cre:CHLRE_17g716000v5"/>
<dbReference type="AlphaFoldDB" id="A0A2K3CPX3"/>
<proteinExistence type="predicted"/>
<evidence type="ECO:0000313" key="3">
    <source>
        <dbReference type="Proteomes" id="UP000006906"/>
    </source>
</evidence>
<sequence length="300" mass="30157">MAQFSQQPQSTWSVGSGVSSNGSVGSLPVQPAYSAPAPVQAPAPPKDSLLKHVGADPFLTSAGPVSADEMHWAYVCALQGIVTPNIPPDWLTRPVDSVAVEGASVSPSPALGASGSGSVGAPAASPAGAAAASPTAEGIRHPDPNTSLEELRWQDHTTLAASGVTSVLAAATANAAAQPQQAQQAPQAQPSQAPAFGLPGAAAAPSTPVFPTPVRTLFPPTPSPPSFGGPGLFGAGAGVGVGVEDVMDCGEVPPDDPAAFRCMYAGAEASMASPEEMRVVQIESYRLGRQIMPYWLVPPS</sequence>
<dbReference type="Gramene" id="PNW70342">
    <property type="protein sequence ID" value="PNW70342"/>
    <property type="gene ID" value="CHLRE_17g716000v5"/>
</dbReference>
<evidence type="ECO:0000313" key="2">
    <source>
        <dbReference type="EMBL" id="PNW70342.1"/>
    </source>
</evidence>
<feature type="region of interest" description="Disordered" evidence="1">
    <location>
        <begin position="178"/>
        <end position="204"/>
    </location>
</feature>
<feature type="region of interest" description="Disordered" evidence="1">
    <location>
        <begin position="1"/>
        <end position="48"/>
    </location>
</feature>
<dbReference type="GeneID" id="5725985"/>
<dbReference type="RefSeq" id="XP_001700388.2">
    <property type="nucleotide sequence ID" value="XM_001700336.2"/>
</dbReference>
<dbReference type="OrthoDB" id="534321at2759"/>
<accession>A0A2K3CPX3</accession>
<feature type="compositionally biased region" description="Low complexity" evidence="1">
    <location>
        <begin position="13"/>
        <end position="38"/>
    </location>
</feature>
<feature type="region of interest" description="Disordered" evidence="1">
    <location>
        <begin position="104"/>
        <end position="146"/>
    </location>
</feature>
<feature type="compositionally biased region" description="Low complexity" evidence="1">
    <location>
        <begin position="119"/>
        <end position="134"/>
    </location>
</feature>
<dbReference type="ExpressionAtlas" id="A0A2K3CPX3">
    <property type="expression patterns" value="baseline and differential"/>
</dbReference>
<gene>
    <name evidence="2" type="ORF">CHLRE_17g716000v5</name>
</gene>
<feature type="compositionally biased region" description="Polar residues" evidence="1">
    <location>
        <begin position="1"/>
        <end position="12"/>
    </location>
</feature>
<keyword evidence="3" id="KW-1185">Reference proteome</keyword>
<feature type="compositionally biased region" description="Low complexity" evidence="1">
    <location>
        <begin position="104"/>
        <end position="113"/>
    </location>
</feature>
<dbReference type="Proteomes" id="UP000006906">
    <property type="component" value="Chromosome 17"/>
</dbReference>
<dbReference type="InParanoid" id="A0A2K3CPX3"/>
<dbReference type="EMBL" id="CM008978">
    <property type="protein sequence ID" value="PNW70342.1"/>
    <property type="molecule type" value="Genomic_DNA"/>
</dbReference>
<reference evidence="2 3" key="1">
    <citation type="journal article" date="2007" name="Science">
        <title>The Chlamydomonas genome reveals the evolution of key animal and plant functions.</title>
        <authorList>
            <person name="Merchant S.S."/>
            <person name="Prochnik S.E."/>
            <person name="Vallon O."/>
            <person name="Harris E.H."/>
            <person name="Karpowicz S.J."/>
            <person name="Witman G.B."/>
            <person name="Terry A."/>
            <person name="Salamov A."/>
            <person name="Fritz-Laylin L.K."/>
            <person name="Marechal-Drouard L."/>
            <person name="Marshall W.F."/>
            <person name="Qu L.H."/>
            <person name="Nelson D.R."/>
            <person name="Sanderfoot A.A."/>
            <person name="Spalding M.H."/>
            <person name="Kapitonov V.V."/>
            <person name="Ren Q."/>
            <person name="Ferris P."/>
            <person name="Lindquist E."/>
            <person name="Shapiro H."/>
            <person name="Lucas S.M."/>
            <person name="Grimwood J."/>
            <person name="Schmutz J."/>
            <person name="Cardol P."/>
            <person name="Cerutti H."/>
            <person name="Chanfreau G."/>
            <person name="Chen C.L."/>
            <person name="Cognat V."/>
            <person name="Croft M.T."/>
            <person name="Dent R."/>
            <person name="Dutcher S."/>
            <person name="Fernandez E."/>
            <person name="Fukuzawa H."/>
            <person name="Gonzalez-Ballester D."/>
            <person name="Gonzalez-Halphen D."/>
            <person name="Hallmann A."/>
            <person name="Hanikenne M."/>
            <person name="Hippler M."/>
            <person name="Inwood W."/>
            <person name="Jabbari K."/>
            <person name="Kalanon M."/>
            <person name="Kuras R."/>
            <person name="Lefebvre P.A."/>
            <person name="Lemaire S.D."/>
            <person name="Lobanov A.V."/>
            <person name="Lohr M."/>
            <person name="Manuell A."/>
            <person name="Meier I."/>
            <person name="Mets L."/>
            <person name="Mittag M."/>
            <person name="Mittelmeier T."/>
            <person name="Moroney J.V."/>
            <person name="Moseley J."/>
            <person name="Napoli C."/>
            <person name="Nedelcu A.M."/>
            <person name="Niyogi K."/>
            <person name="Novoselov S.V."/>
            <person name="Paulsen I.T."/>
            <person name="Pazour G."/>
            <person name="Purton S."/>
            <person name="Ral J.P."/>
            <person name="Riano-Pachon D.M."/>
            <person name="Riekhof W."/>
            <person name="Rymarquis L."/>
            <person name="Schroda M."/>
            <person name="Stern D."/>
            <person name="Umen J."/>
            <person name="Willows R."/>
            <person name="Wilson N."/>
            <person name="Zimmer S.L."/>
            <person name="Allmer J."/>
            <person name="Balk J."/>
            <person name="Bisova K."/>
            <person name="Chen C.J."/>
            <person name="Elias M."/>
            <person name="Gendler K."/>
            <person name="Hauser C."/>
            <person name="Lamb M.R."/>
            <person name="Ledford H."/>
            <person name="Long J.C."/>
            <person name="Minagawa J."/>
            <person name="Page M.D."/>
            <person name="Pan J."/>
            <person name="Pootakham W."/>
            <person name="Roje S."/>
            <person name="Rose A."/>
            <person name="Stahlberg E."/>
            <person name="Terauchi A.M."/>
            <person name="Yang P."/>
            <person name="Ball S."/>
            <person name="Bowler C."/>
            <person name="Dieckmann C.L."/>
            <person name="Gladyshev V.N."/>
            <person name="Green P."/>
            <person name="Jorgensen R."/>
            <person name="Mayfield S."/>
            <person name="Mueller-Roeber B."/>
            <person name="Rajamani S."/>
            <person name="Sayre R.T."/>
            <person name="Brokstein P."/>
            <person name="Dubchak I."/>
            <person name="Goodstein D."/>
            <person name="Hornick L."/>
            <person name="Huang Y.W."/>
            <person name="Jhaveri J."/>
            <person name="Luo Y."/>
            <person name="Martinez D."/>
            <person name="Ngau W.C."/>
            <person name="Otillar B."/>
            <person name="Poliakov A."/>
            <person name="Porter A."/>
            <person name="Szajkowski L."/>
            <person name="Werner G."/>
            <person name="Zhou K."/>
            <person name="Grigoriev I.V."/>
            <person name="Rokhsar D.S."/>
            <person name="Grossman A.R."/>
        </authorList>
    </citation>
    <scope>NUCLEOTIDE SEQUENCE [LARGE SCALE GENOMIC DNA]</scope>
    <source>
        <strain evidence="3">CC-503</strain>
    </source>
</reference>
<dbReference type="PaxDb" id="3055-EDO98077"/>
<organism evidence="2 3">
    <name type="scientific">Chlamydomonas reinhardtii</name>
    <name type="common">Chlamydomonas smithii</name>
    <dbReference type="NCBI Taxonomy" id="3055"/>
    <lineage>
        <taxon>Eukaryota</taxon>
        <taxon>Viridiplantae</taxon>
        <taxon>Chlorophyta</taxon>
        <taxon>core chlorophytes</taxon>
        <taxon>Chlorophyceae</taxon>
        <taxon>CS clade</taxon>
        <taxon>Chlamydomonadales</taxon>
        <taxon>Chlamydomonadaceae</taxon>
        <taxon>Chlamydomonas</taxon>
    </lineage>
</organism>
<name>A0A2K3CPX3_CHLRE</name>
<evidence type="ECO:0000256" key="1">
    <source>
        <dbReference type="SAM" id="MobiDB-lite"/>
    </source>
</evidence>
<protein>
    <submittedName>
        <fullName evidence="2">Uncharacterized protein</fullName>
    </submittedName>
</protein>